<dbReference type="EC" id="5.4.99.15" evidence="2"/>
<dbReference type="InterPro" id="IPR012767">
    <property type="entry name" value="Trehalose_TreY"/>
</dbReference>
<dbReference type="Gene3D" id="3.20.20.80">
    <property type="entry name" value="Glycosidases"/>
    <property type="match status" value="3"/>
</dbReference>
<feature type="domain" description="Glycosyl hydrolase family 13 catalytic" evidence="1">
    <location>
        <begin position="16"/>
        <end position="748"/>
    </location>
</feature>
<dbReference type="PANTHER" id="PTHR10357">
    <property type="entry name" value="ALPHA-AMYLASE FAMILY MEMBER"/>
    <property type="match status" value="1"/>
</dbReference>
<sequence>MTLRATYRLQFTADFRFADGAALAPYLSRLGVSHVYASPVFAARPGSTHGYDVTDYNRLNPELGSEAEFRAMAAAFRDHGLGLILDFVPNHMGIGGAGNAFWESVLEWGPDSPWAHWFDIDWKAPGMGGKVLFPFLGAPFGVVLVEGGLRLRLDEDGRLAVWAHDSHRLPICPRDYQAVLAQAGSPLAGAFAAMEGAGPTDPRWPDLHRQLAENPPDLDAYEGRPGDPSSWAALASLIAQQHWRASKFNLDADAINYRRFFTISDLAGVRVEHERVFEETHALILSFLREGLADGIRIDHIDGLLDPKGYCLRLRAAVPRRFPLYVEKILGPEEHLPEDWETDGTTGYEFANEIVGVVTDPSGEALLTESYHAFTGRTEPAAEVVHAAKVAVLEGPMAAELAALTSRFAALAAQVPDWADIGQGALRRGLVQVIAALDVYRTYADAEGIAPEGRARIQTALARAAAALPGADPAVLALIGAVLAGDLRDRLPSARADVTEAAMRFQQLSGPVMAKGLEDRALYRYNRLIALNEVGSEPGHHGMAVAAFHLAQATRARTAPRNLLGTSSHDTKRGEDARMRIAAISGHVPLWQQKVAEWHDLLADPGAPIDRNEEYFLYQLLVGAWPATGEPASDLPDRVTEAMLKSVREAGVNSRWVFGDSHYEAALGDFIRRAFASDRFRASFRGFLDHIGGDMLANSLIQTALKFTLPGVPDLYQGAEMLDQSLVDPDNRRPVDFSRRAASLGLLQQPGPLWPGGKPDLARLDEDKLALTARLLQLRAAQPELFATGSYEPLAAEGPAAESFLGFLRQQGGQMLIVAVALHGGTRRPADWEDTRLVLPGWAAGPWHDVISDRPAAGLEPGRLFRHGPVAVLTAGI</sequence>
<dbReference type="SUPFAM" id="SSF51445">
    <property type="entry name" value="(Trans)glycosidases"/>
    <property type="match status" value="1"/>
</dbReference>
<dbReference type="PANTHER" id="PTHR10357:SF216">
    <property type="entry name" value="MALTOOLIGOSYL TREHALOSE SYNTHASE-RELATED"/>
    <property type="match status" value="1"/>
</dbReference>
<dbReference type="CDD" id="cd11336">
    <property type="entry name" value="AmyAc_MTSase"/>
    <property type="match status" value="1"/>
</dbReference>
<dbReference type="InterPro" id="IPR006047">
    <property type="entry name" value="GH13_cat_dom"/>
</dbReference>
<evidence type="ECO:0000313" key="3">
    <source>
        <dbReference type="Proteomes" id="UP001596516"/>
    </source>
</evidence>
<dbReference type="Proteomes" id="UP001596516">
    <property type="component" value="Unassembled WGS sequence"/>
</dbReference>
<dbReference type="EMBL" id="JBHTFQ010000002">
    <property type="protein sequence ID" value="MFC7703581.1"/>
    <property type="molecule type" value="Genomic_DNA"/>
</dbReference>
<reference evidence="3" key="1">
    <citation type="journal article" date="2019" name="Int. J. Syst. Evol. Microbiol.">
        <title>The Global Catalogue of Microorganisms (GCM) 10K type strain sequencing project: providing services to taxonomists for standard genome sequencing and annotation.</title>
        <authorList>
            <consortium name="The Broad Institute Genomics Platform"/>
            <consortium name="The Broad Institute Genome Sequencing Center for Infectious Disease"/>
            <person name="Wu L."/>
            <person name="Ma J."/>
        </authorList>
    </citation>
    <scope>NUCLEOTIDE SEQUENCE [LARGE SCALE GENOMIC DNA]</scope>
    <source>
        <strain evidence="3">CGMCC 1.12750</strain>
    </source>
</reference>
<accession>A0ABW2UFX8</accession>
<comment type="caution">
    <text evidence="2">The sequence shown here is derived from an EMBL/GenBank/DDBJ whole genome shotgun (WGS) entry which is preliminary data.</text>
</comment>
<dbReference type="Pfam" id="PF00128">
    <property type="entry name" value="Alpha-amylase"/>
    <property type="match status" value="1"/>
</dbReference>
<dbReference type="SMART" id="SM00642">
    <property type="entry name" value="Aamy"/>
    <property type="match status" value="1"/>
</dbReference>
<dbReference type="Gene3D" id="1.10.10.470">
    <property type="entry name" value="Maltooligosyl trehalose synthase, domain 4"/>
    <property type="match status" value="1"/>
</dbReference>
<evidence type="ECO:0000259" key="1">
    <source>
        <dbReference type="SMART" id="SM00642"/>
    </source>
</evidence>
<dbReference type="GO" id="GO:0047470">
    <property type="term" value="F:(1,4)-alpha-D-glucan 1-alpha-D-glucosylmutase activity"/>
    <property type="evidence" value="ECO:0007669"/>
    <property type="project" value="UniProtKB-EC"/>
</dbReference>
<evidence type="ECO:0000313" key="2">
    <source>
        <dbReference type="EMBL" id="MFC7703581.1"/>
    </source>
</evidence>
<organism evidence="2 3">
    <name type="scientific">Plastorhodobacter daqingensis</name>
    <dbReference type="NCBI Taxonomy" id="1387281"/>
    <lineage>
        <taxon>Bacteria</taxon>
        <taxon>Pseudomonadati</taxon>
        <taxon>Pseudomonadota</taxon>
        <taxon>Alphaproteobacteria</taxon>
        <taxon>Rhodobacterales</taxon>
        <taxon>Paracoccaceae</taxon>
        <taxon>Plastorhodobacter</taxon>
    </lineage>
</organism>
<dbReference type="RefSeq" id="WP_377400137.1">
    <property type="nucleotide sequence ID" value="NZ_JBHTFQ010000002.1"/>
</dbReference>
<name>A0ABW2UFX8_9RHOB</name>
<proteinExistence type="predicted"/>
<protein>
    <submittedName>
        <fullName evidence="2">Malto-oligosyltrehalose synthase</fullName>
        <ecNumber evidence="2">5.4.99.15</ecNumber>
    </submittedName>
</protein>
<dbReference type="InterPro" id="IPR017853">
    <property type="entry name" value="GH"/>
</dbReference>
<dbReference type="InterPro" id="IPR013797">
    <property type="entry name" value="Maltooligo_trehalose_synth_4"/>
</dbReference>
<keyword evidence="3" id="KW-1185">Reference proteome</keyword>
<keyword evidence="2" id="KW-0413">Isomerase</keyword>
<gene>
    <name evidence="2" type="primary">treY</name>
    <name evidence="2" type="ORF">ACFQXB_05165</name>
</gene>
<dbReference type="NCBIfam" id="TIGR02401">
    <property type="entry name" value="trehalose_TreY"/>
    <property type="match status" value="1"/>
</dbReference>